<dbReference type="Proteomes" id="UP000023152">
    <property type="component" value="Unassembled WGS sequence"/>
</dbReference>
<gene>
    <name evidence="2" type="ORF">RFI_20309</name>
</gene>
<feature type="non-terminal residue" evidence="2">
    <location>
        <position position="219"/>
    </location>
</feature>
<dbReference type="EMBL" id="ASPP01017429">
    <property type="protein sequence ID" value="ETO17028.1"/>
    <property type="molecule type" value="Genomic_DNA"/>
</dbReference>
<evidence type="ECO:0000256" key="1">
    <source>
        <dbReference type="SAM" id="MobiDB-lite"/>
    </source>
</evidence>
<evidence type="ECO:0000313" key="2">
    <source>
        <dbReference type="EMBL" id="ETO17028.1"/>
    </source>
</evidence>
<feature type="region of interest" description="Disordered" evidence="1">
    <location>
        <begin position="40"/>
        <end position="158"/>
    </location>
</feature>
<name>X6MSS7_RETFI</name>
<keyword evidence="3" id="KW-1185">Reference proteome</keyword>
<comment type="caution">
    <text evidence="2">The sequence shown here is derived from an EMBL/GenBank/DDBJ whole genome shotgun (WGS) entry which is preliminary data.</text>
</comment>
<feature type="region of interest" description="Disordered" evidence="1">
    <location>
        <begin position="199"/>
        <end position="219"/>
    </location>
</feature>
<organism evidence="2 3">
    <name type="scientific">Reticulomyxa filosa</name>
    <dbReference type="NCBI Taxonomy" id="46433"/>
    <lineage>
        <taxon>Eukaryota</taxon>
        <taxon>Sar</taxon>
        <taxon>Rhizaria</taxon>
        <taxon>Retaria</taxon>
        <taxon>Foraminifera</taxon>
        <taxon>Monothalamids</taxon>
        <taxon>Reticulomyxidae</taxon>
        <taxon>Reticulomyxa</taxon>
    </lineage>
</organism>
<feature type="compositionally biased region" description="Polar residues" evidence="1">
    <location>
        <begin position="146"/>
        <end position="158"/>
    </location>
</feature>
<feature type="compositionally biased region" description="Polar residues" evidence="1">
    <location>
        <begin position="40"/>
        <end position="60"/>
    </location>
</feature>
<proteinExistence type="predicted"/>
<accession>X6MSS7</accession>
<evidence type="ECO:0000313" key="3">
    <source>
        <dbReference type="Proteomes" id="UP000023152"/>
    </source>
</evidence>
<protein>
    <submittedName>
        <fullName evidence="2">Uncharacterized protein</fullName>
    </submittedName>
</protein>
<sequence>MYTLTCNKLFCSVPKRKKKKRTKKKKKSYLKVQTLHADISQSMSKTVYSSPTIVPQSETSVAVDPKTDSPRNTSGGKGQNKRNRSATNADDIQEAKNMKDRGRGRVERNSLTKKTDNKKKVLSPLSLNDRKARSRSNTLKEEKRSMTPTTGTAVTLPPLQSNTTTYQWVDPKTGKEMEKIVTKIISFDDSMATTSLDNVTVTTTSSSSSSSSSSKGAFQ</sequence>
<reference evidence="2 3" key="1">
    <citation type="journal article" date="2013" name="Curr. Biol.">
        <title>The Genome of the Foraminiferan Reticulomyxa filosa.</title>
        <authorList>
            <person name="Glockner G."/>
            <person name="Hulsmann N."/>
            <person name="Schleicher M."/>
            <person name="Noegel A.A."/>
            <person name="Eichinger L."/>
            <person name="Gallinger C."/>
            <person name="Pawlowski J."/>
            <person name="Sierra R."/>
            <person name="Euteneuer U."/>
            <person name="Pillet L."/>
            <person name="Moustafa A."/>
            <person name="Platzer M."/>
            <person name="Groth M."/>
            <person name="Szafranski K."/>
            <person name="Schliwa M."/>
        </authorList>
    </citation>
    <scope>NUCLEOTIDE SEQUENCE [LARGE SCALE GENOMIC DNA]</scope>
</reference>
<dbReference type="AlphaFoldDB" id="X6MSS7"/>
<feature type="compositionally biased region" description="Basic and acidic residues" evidence="1">
    <location>
        <begin position="93"/>
        <end position="119"/>
    </location>
</feature>